<proteinExistence type="predicted"/>
<dbReference type="GO" id="GO:0008168">
    <property type="term" value="F:methyltransferase activity"/>
    <property type="evidence" value="ECO:0007669"/>
    <property type="project" value="UniProtKB-KW"/>
</dbReference>
<name>A0A926ZHG8_9CYAN</name>
<dbReference type="EMBL" id="JACJPW010000051">
    <property type="protein sequence ID" value="MBD2183263.1"/>
    <property type="molecule type" value="Genomic_DNA"/>
</dbReference>
<dbReference type="Gene3D" id="3.40.50.150">
    <property type="entry name" value="Vaccinia Virus protein VP39"/>
    <property type="match status" value="1"/>
</dbReference>
<evidence type="ECO:0000259" key="1">
    <source>
        <dbReference type="Pfam" id="PF13649"/>
    </source>
</evidence>
<keyword evidence="2" id="KW-0489">Methyltransferase</keyword>
<dbReference type="PANTHER" id="PTHR44068">
    <property type="entry name" value="ZGC:194242"/>
    <property type="match status" value="1"/>
</dbReference>
<dbReference type="CDD" id="cd02440">
    <property type="entry name" value="AdoMet_MTases"/>
    <property type="match status" value="1"/>
</dbReference>
<dbReference type="Pfam" id="PF13649">
    <property type="entry name" value="Methyltransf_25"/>
    <property type="match status" value="1"/>
</dbReference>
<accession>A0A926ZHG8</accession>
<dbReference type="SUPFAM" id="SSF53335">
    <property type="entry name" value="S-adenosyl-L-methionine-dependent methyltransferases"/>
    <property type="match status" value="1"/>
</dbReference>
<protein>
    <submittedName>
        <fullName evidence="2">Methyltransferase domain-containing protein</fullName>
    </submittedName>
</protein>
<dbReference type="AlphaFoldDB" id="A0A926ZHG8"/>
<dbReference type="GO" id="GO:0032259">
    <property type="term" value="P:methylation"/>
    <property type="evidence" value="ECO:0007669"/>
    <property type="project" value="UniProtKB-KW"/>
</dbReference>
<dbReference type="InterPro" id="IPR029063">
    <property type="entry name" value="SAM-dependent_MTases_sf"/>
</dbReference>
<dbReference type="RefSeq" id="WP_190467229.1">
    <property type="nucleotide sequence ID" value="NZ_JACJPW010000051.1"/>
</dbReference>
<dbReference type="InterPro" id="IPR050447">
    <property type="entry name" value="Erg6_SMT_methyltransf"/>
</dbReference>
<dbReference type="Proteomes" id="UP000641646">
    <property type="component" value="Unassembled WGS sequence"/>
</dbReference>
<sequence>MTDKNYSLQELNEFYAKRHEQRSGVFGKMPYANYGYWIREGMTVDEACDAMTDLIAKELDVERSDRILECGCGYGASAVYVATHYNPEKIIGLDVTEIRIKLGTELIKQKNLEDKIEIKFGDATNLDFESESFTKVMAIECAFHFNTRKDFFYEAFRVLKPGGVLAMTDIIPSPGINLSNYNLERIREYLSADAKMYNDRNIYSLDVYQKYLQEAGFDPMKIYSIKDKVILQFADHLDSVEAPTDDAQERISKYAKAFRNQLMVGGDYIVVRAQKPK</sequence>
<dbReference type="PANTHER" id="PTHR44068:SF11">
    <property type="entry name" value="GERANYL DIPHOSPHATE 2-C-METHYLTRANSFERASE"/>
    <property type="match status" value="1"/>
</dbReference>
<reference evidence="2" key="2">
    <citation type="submission" date="2020-08" db="EMBL/GenBank/DDBJ databases">
        <authorList>
            <person name="Chen M."/>
            <person name="Teng W."/>
            <person name="Zhao L."/>
            <person name="Hu C."/>
            <person name="Zhou Y."/>
            <person name="Han B."/>
            <person name="Song L."/>
            <person name="Shu W."/>
        </authorList>
    </citation>
    <scope>NUCLEOTIDE SEQUENCE</scope>
    <source>
        <strain evidence="2">FACHB-1375</strain>
    </source>
</reference>
<comment type="caution">
    <text evidence="2">The sequence shown here is derived from an EMBL/GenBank/DDBJ whole genome shotgun (WGS) entry which is preliminary data.</text>
</comment>
<keyword evidence="3" id="KW-1185">Reference proteome</keyword>
<dbReference type="InterPro" id="IPR041698">
    <property type="entry name" value="Methyltransf_25"/>
</dbReference>
<reference evidence="2" key="1">
    <citation type="journal article" date="2015" name="ISME J.">
        <title>Draft Genome Sequence of Streptomyces incarnatus NRRL8089, which Produces the Nucleoside Antibiotic Sinefungin.</title>
        <authorList>
            <person name="Oshima K."/>
            <person name="Hattori M."/>
            <person name="Shimizu H."/>
            <person name="Fukuda K."/>
            <person name="Nemoto M."/>
            <person name="Inagaki K."/>
            <person name="Tamura T."/>
        </authorList>
    </citation>
    <scope>NUCLEOTIDE SEQUENCE</scope>
    <source>
        <strain evidence="2">FACHB-1375</strain>
    </source>
</reference>
<keyword evidence="2" id="KW-0808">Transferase</keyword>
<evidence type="ECO:0000313" key="3">
    <source>
        <dbReference type="Proteomes" id="UP000641646"/>
    </source>
</evidence>
<organism evidence="2 3">
    <name type="scientific">Aerosakkonema funiforme FACHB-1375</name>
    <dbReference type="NCBI Taxonomy" id="2949571"/>
    <lineage>
        <taxon>Bacteria</taxon>
        <taxon>Bacillati</taxon>
        <taxon>Cyanobacteriota</taxon>
        <taxon>Cyanophyceae</taxon>
        <taxon>Oscillatoriophycideae</taxon>
        <taxon>Aerosakkonematales</taxon>
        <taxon>Aerosakkonemataceae</taxon>
        <taxon>Aerosakkonema</taxon>
    </lineage>
</organism>
<feature type="domain" description="Methyltransferase" evidence="1">
    <location>
        <begin position="67"/>
        <end position="163"/>
    </location>
</feature>
<gene>
    <name evidence="2" type="ORF">H6G03_19715</name>
</gene>
<evidence type="ECO:0000313" key="2">
    <source>
        <dbReference type="EMBL" id="MBD2183263.1"/>
    </source>
</evidence>